<dbReference type="PANTHER" id="PTHR12253">
    <property type="entry name" value="RH14732P"/>
    <property type="match status" value="1"/>
</dbReference>
<evidence type="ECO:0000256" key="3">
    <source>
        <dbReference type="ARBA" id="ARBA00022963"/>
    </source>
</evidence>
<protein>
    <recommendedName>
        <fullName evidence="2">phospholipase A2</fullName>
        <ecNumber evidence="2">3.1.1.4</ecNumber>
    </recommendedName>
    <alternativeName>
        <fullName evidence="5">Phosphatidylcholine 2-acylhydrolase</fullName>
    </alternativeName>
</protein>
<dbReference type="CDD" id="cd04704">
    <property type="entry name" value="PLA2_bee_venom_like"/>
    <property type="match status" value="1"/>
</dbReference>
<evidence type="ECO:0000256" key="1">
    <source>
        <dbReference type="ARBA" id="ARBA00001913"/>
    </source>
</evidence>
<evidence type="ECO:0000256" key="4">
    <source>
        <dbReference type="ARBA" id="ARBA00023098"/>
    </source>
</evidence>
<evidence type="ECO:0000256" key="6">
    <source>
        <dbReference type="SAM" id="SignalP"/>
    </source>
</evidence>
<evidence type="ECO:0000313" key="9">
    <source>
        <dbReference type="Proteomes" id="UP000494165"/>
    </source>
</evidence>
<feature type="signal peptide" evidence="6">
    <location>
        <begin position="1"/>
        <end position="20"/>
    </location>
</feature>
<dbReference type="GO" id="GO:0004623">
    <property type="term" value="F:phospholipase A2 activity"/>
    <property type="evidence" value="ECO:0007669"/>
    <property type="project" value="UniProtKB-EC"/>
</dbReference>
<dbReference type="Gene3D" id="1.20.90.10">
    <property type="entry name" value="Phospholipase A2 domain"/>
    <property type="match status" value="1"/>
</dbReference>
<evidence type="ECO:0000256" key="5">
    <source>
        <dbReference type="ARBA" id="ARBA00029903"/>
    </source>
</evidence>
<dbReference type="Pfam" id="PF05826">
    <property type="entry name" value="Phospholip_A2_2"/>
    <property type="match status" value="1"/>
</dbReference>
<comment type="caution">
    <text evidence="8">The sequence shown here is derived from an EMBL/GenBank/DDBJ whole genome shotgun (WGS) entry which is preliminary data.</text>
</comment>
<gene>
    <name evidence="8" type="ORF">CLODIP_2_CD05129</name>
</gene>
<dbReference type="OrthoDB" id="6075074at2759"/>
<feature type="chain" id="PRO_5035884111" description="phospholipase A2" evidence="6">
    <location>
        <begin position="21"/>
        <end position="316"/>
    </location>
</feature>
<dbReference type="Proteomes" id="UP000494165">
    <property type="component" value="Unassembled WGS sequence"/>
</dbReference>
<keyword evidence="6" id="KW-0732">Signal</keyword>
<sequence length="316" mass="35890">MVVLVVFLLLALAAPRAAPAAAPGFVALDRLSDGELERRIKFEGVFARETSLADPEHSEGLVLREVSDGRRLVQLIYSDGGDTLVDCDILRKRNATRQFLRRFHADEQRARLADDRALKVPPNATFTALSPVAPPPETWLHFPTLVAACKKSHRRINALLHSRKNGDADNNAEEQLARRRRELMDIMRLPGTKWCGRGNTARRFSHLGGFSGADKCCRVHDTACPFYIDAFEEKYGLLNWRVSTIMHCACDERFRTCLKLTGTGAANMVGKLFFNVVQTKCFVLKIEKVCKKYSWWGKCLRYKRQKQAYLRDNLSY</sequence>
<dbReference type="EMBL" id="CADEPI010000131">
    <property type="protein sequence ID" value="CAB3376689.1"/>
    <property type="molecule type" value="Genomic_DNA"/>
</dbReference>
<keyword evidence="9" id="KW-1185">Reference proteome</keyword>
<dbReference type="GO" id="GO:0016042">
    <property type="term" value="P:lipid catabolic process"/>
    <property type="evidence" value="ECO:0007669"/>
    <property type="project" value="UniProtKB-KW"/>
</dbReference>
<keyword evidence="3" id="KW-0442">Lipid degradation</keyword>
<feature type="domain" description="Phospholipase A2-like central" evidence="7">
    <location>
        <begin position="189"/>
        <end position="284"/>
    </location>
</feature>
<evidence type="ECO:0000313" key="8">
    <source>
        <dbReference type="EMBL" id="CAB3376689.1"/>
    </source>
</evidence>
<dbReference type="GO" id="GO:0006644">
    <property type="term" value="P:phospholipid metabolic process"/>
    <property type="evidence" value="ECO:0007669"/>
    <property type="project" value="InterPro"/>
</dbReference>
<reference evidence="8 9" key="1">
    <citation type="submission" date="2020-04" db="EMBL/GenBank/DDBJ databases">
        <authorList>
            <person name="Alioto T."/>
            <person name="Alioto T."/>
            <person name="Gomez Garrido J."/>
        </authorList>
    </citation>
    <scope>NUCLEOTIDE SEQUENCE [LARGE SCALE GENOMIC DNA]</scope>
</reference>
<evidence type="ECO:0000256" key="2">
    <source>
        <dbReference type="ARBA" id="ARBA00013278"/>
    </source>
</evidence>
<dbReference type="GO" id="GO:0050482">
    <property type="term" value="P:arachidonate secretion"/>
    <property type="evidence" value="ECO:0007669"/>
    <property type="project" value="InterPro"/>
</dbReference>
<keyword evidence="4" id="KW-0443">Lipid metabolism</keyword>
<evidence type="ECO:0000259" key="7">
    <source>
        <dbReference type="Pfam" id="PF05826"/>
    </source>
</evidence>
<dbReference type="SUPFAM" id="SSF48619">
    <property type="entry name" value="Phospholipase A2, PLA2"/>
    <property type="match status" value="1"/>
</dbReference>
<dbReference type="InterPro" id="IPR036444">
    <property type="entry name" value="PLipase_A2_dom_sf"/>
</dbReference>
<organism evidence="8 9">
    <name type="scientific">Cloeon dipterum</name>
    <dbReference type="NCBI Taxonomy" id="197152"/>
    <lineage>
        <taxon>Eukaryota</taxon>
        <taxon>Metazoa</taxon>
        <taxon>Ecdysozoa</taxon>
        <taxon>Arthropoda</taxon>
        <taxon>Hexapoda</taxon>
        <taxon>Insecta</taxon>
        <taxon>Pterygota</taxon>
        <taxon>Palaeoptera</taxon>
        <taxon>Ephemeroptera</taxon>
        <taxon>Pisciforma</taxon>
        <taxon>Baetidae</taxon>
        <taxon>Cloeon</taxon>
    </lineage>
</organism>
<proteinExistence type="predicted"/>
<dbReference type="EC" id="3.1.1.4" evidence="2"/>
<dbReference type="AlphaFoldDB" id="A0A8S1D8M8"/>
<accession>A0A8S1D8M8</accession>
<name>A0A8S1D8M8_9INSE</name>
<comment type="cofactor">
    <cofactor evidence="1">
        <name>Ca(2+)</name>
        <dbReference type="ChEBI" id="CHEBI:29108"/>
    </cofactor>
</comment>
<dbReference type="InterPro" id="IPR016090">
    <property type="entry name" value="PLA2-like_dom"/>
</dbReference>